<keyword evidence="2" id="KW-0472">Membrane</keyword>
<keyword evidence="2" id="KW-0812">Transmembrane</keyword>
<name>A0A1I8NV23_STOCA</name>
<feature type="transmembrane region" description="Helical" evidence="2">
    <location>
        <begin position="133"/>
        <end position="151"/>
    </location>
</feature>
<protein>
    <submittedName>
        <fullName evidence="3">Uncharacterized protein</fullName>
    </submittedName>
</protein>
<evidence type="ECO:0000256" key="2">
    <source>
        <dbReference type="SAM" id="Phobius"/>
    </source>
</evidence>
<dbReference type="Proteomes" id="UP000095300">
    <property type="component" value="Unassembled WGS sequence"/>
</dbReference>
<proteinExistence type="predicted"/>
<evidence type="ECO:0000313" key="4">
    <source>
        <dbReference type="Proteomes" id="UP000095300"/>
    </source>
</evidence>
<keyword evidence="4" id="KW-1185">Reference proteome</keyword>
<evidence type="ECO:0000256" key="1">
    <source>
        <dbReference type="SAM" id="MobiDB-lite"/>
    </source>
</evidence>
<feature type="compositionally biased region" description="Polar residues" evidence="1">
    <location>
        <begin position="229"/>
        <end position="250"/>
    </location>
</feature>
<feature type="transmembrane region" description="Helical" evidence="2">
    <location>
        <begin position="64"/>
        <end position="90"/>
    </location>
</feature>
<dbReference type="PANTHER" id="PTHR36694:SF11">
    <property type="entry name" value="LP21121P-RELATED"/>
    <property type="match status" value="1"/>
</dbReference>
<dbReference type="KEGG" id="scac:106092227"/>
<feature type="transmembrane region" description="Helical" evidence="2">
    <location>
        <begin position="12"/>
        <end position="31"/>
    </location>
</feature>
<feature type="compositionally biased region" description="Polar residues" evidence="1">
    <location>
        <begin position="197"/>
        <end position="220"/>
    </location>
</feature>
<organism evidence="3 4">
    <name type="scientific">Stomoxys calcitrans</name>
    <name type="common">Stable fly</name>
    <name type="synonym">Conops calcitrans</name>
    <dbReference type="NCBI Taxonomy" id="35570"/>
    <lineage>
        <taxon>Eukaryota</taxon>
        <taxon>Metazoa</taxon>
        <taxon>Ecdysozoa</taxon>
        <taxon>Arthropoda</taxon>
        <taxon>Hexapoda</taxon>
        <taxon>Insecta</taxon>
        <taxon>Pterygota</taxon>
        <taxon>Neoptera</taxon>
        <taxon>Endopterygota</taxon>
        <taxon>Diptera</taxon>
        <taxon>Brachycera</taxon>
        <taxon>Muscomorpha</taxon>
        <taxon>Muscoidea</taxon>
        <taxon>Muscidae</taxon>
        <taxon>Stomoxys</taxon>
    </lineage>
</organism>
<keyword evidence="2" id="KW-1133">Transmembrane helix</keyword>
<dbReference type="VEuPathDB" id="VectorBase:SCAU002282"/>
<accession>A0A1I8NV23</accession>
<evidence type="ECO:0000313" key="3">
    <source>
        <dbReference type="EnsemblMetazoa" id="SCAU002282-PA"/>
    </source>
</evidence>
<gene>
    <name evidence="3" type="primary">106092227</name>
</gene>
<dbReference type="EnsemblMetazoa" id="SCAU002282-RA">
    <property type="protein sequence ID" value="SCAU002282-PA"/>
    <property type="gene ID" value="SCAU002282"/>
</dbReference>
<dbReference type="PANTHER" id="PTHR36694">
    <property type="entry name" value="PASIFLORA 1, ISOFORM A-RELATED"/>
    <property type="match status" value="1"/>
</dbReference>
<feature type="transmembrane region" description="Helical" evidence="2">
    <location>
        <begin position="102"/>
        <end position="121"/>
    </location>
</feature>
<feature type="region of interest" description="Disordered" evidence="1">
    <location>
        <begin position="195"/>
        <end position="250"/>
    </location>
</feature>
<reference evidence="3" key="1">
    <citation type="submission" date="2020-05" db="UniProtKB">
        <authorList>
            <consortium name="EnsemblMetazoa"/>
        </authorList>
    </citation>
    <scope>IDENTIFICATION</scope>
    <source>
        <strain evidence="3">USDA</strain>
    </source>
</reference>
<sequence>MCSTTRARALTIGWIHLIITLIITVLLSIYLCTYNNEIHVKTLIDNGYDIYEENIIEAENVGGIGLTTSICLLLLCVAFLIFDILLLSGIMQESHILMKPFVYANVLALCLQICITIYIVFEDLLETNILKHFAFNFFVVLLLLLIFKPIYQIYGQIRNANEGKTPQGVQNIESNPEQQRLTEVQPQTKYMNEAPQGLQSTESNAAVKQNSADFQTQGTDVNGRGLPNAENNTAVDQKLTEVQNQGPNGN</sequence>
<dbReference type="AlphaFoldDB" id="A0A1I8NV23"/>